<sequence>MKKIILIIVILTLGIVSCSKPRKENKKSKKSNMTIISKKPDILKISYENYMKQRMDDTRRDVLPVDVVGQMQEAWKSEIAKLYNLLLGELSDKEREKLRLDQKEWEKKVNTEPKEKKLEKTEKRAIEMARRYDKIHKK</sequence>
<keyword evidence="2" id="KW-1185">Reference proteome</keyword>
<organism evidence="1 2">
    <name type="scientific">Leptotrichia wadei</name>
    <dbReference type="NCBI Taxonomy" id="157687"/>
    <lineage>
        <taxon>Bacteria</taxon>
        <taxon>Fusobacteriati</taxon>
        <taxon>Fusobacteriota</taxon>
        <taxon>Fusobacteriia</taxon>
        <taxon>Fusobacteriales</taxon>
        <taxon>Leptotrichiaceae</taxon>
        <taxon>Leptotrichia</taxon>
    </lineage>
</organism>
<dbReference type="PROSITE" id="PS51257">
    <property type="entry name" value="PROKAR_LIPOPROTEIN"/>
    <property type="match status" value="1"/>
</dbReference>
<gene>
    <name evidence="1" type="ORF">HMPREF3180_00625</name>
</gene>
<dbReference type="EMBL" id="LSDD01000037">
    <property type="protein sequence ID" value="KXB68780.1"/>
    <property type="molecule type" value="Genomic_DNA"/>
</dbReference>
<evidence type="ECO:0000313" key="1">
    <source>
        <dbReference type="EMBL" id="KXB68780.1"/>
    </source>
</evidence>
<dbReference type="OrthoDB" id="9945489at2"/>
<name>A0A134AMI8_9FUSO</name>
<evidence type="ECO:0008006" key="3">
    <source>
        <dbReference type="Google" id="ProtNLM"/>
    </source>
</evidence>
<accession>A0A134AMI8</accession>
<dbReference type="RefSeq" id="WP_060917526.1">
    <property type="nucleotide sequence ID" value="NZ_KQ960028.1"/>
</dbReference>
<dbReference type="AlphaFoldDB" id="A0A134AMI8"/>
<protein>
    <recommendedName>
        <fullName evidence="3">Lysozyme inhibitor LprI N-terminal domain-containing protein</fullName>
    </recommendedName>
</protein>
<dbReference type="Proteomes" id="UP000070483">
    <property type="component" value="Unassembled WGS sequence"/>
</dbReference>
<evidence type="ECO:0000313" key="2">
    <source>
        <dbReference type="Proteomes" id="UP000070483"/>
    </source>
</evidence>
<reference evidence="2" key="1">
    <citation type="submission" date="2016-01" db="EMBL/GenBank/DDBJ databases">
        <authorList>
            <person name="Mitreva M."/>
            <person name="Pepin K.H."/>
            <person name="Mihindukulasuriya K.A."/>
            <person name="Fulton R."/>
            <person name="Fronick C."/>
            <person name="O'Laughlin M."/>
            <person name="Miner T."/>
            <person name="Herter B."/>
            <person name="Rosa B.A."/>
            <person name="Cordes M."/>
            <person name="Tomlinson C."/>
            <person name="Wollam A."/>
            <person name="Palsikar V.B."/>
            <person name="Mardis E.R."/>
            <person name="Wilson R.K."/>
        </authorList>
    </citation>
    <scope>NUCLEOTIDE SEQUENCE [LARGE SCALE GENOMIC DNA]</scope>
    <source>
        <strain evidence="2">KA00185</strain>
    </source>
</reference>
<dbReference type="STRING" id="157687.HMPREF3180_00625"/>
<dbReference type="PATRIC" id="fig|157687.3.peg.625"/>
<proteinExistence type="predicted"/>
<comment type="caution">
    <text evidence="1">The sequence shown here is derived from an EMBL/GenBank/DDBJ whole genome shotgun (WGS) entry which is preliminary data.</text>
</comment>